<dbReference type="Gene3D" id="1.20.140.80">
    <property type="entry name" value="Transcription factor DP"/>
    <property type="match status" value="1"/>
</dbReference>
<comment type="caution">
    <text evidence="11">The sequence shown here is derived from an EMBL/GenBank/DDBJ whole genome shotgun (WGS) entry which is preliminary data.</text>
</comment>
<dbReference type="SMART" id="SM01372">
    <property type="entry name" value="E2F_TDP"/>
    <property type="match status" value="1"/>
</dbReference>
<feature type="domain" description="Transcription factor DP C-terminal" evidence="9">
    <location>
        <begin position="239"/>
        <end position="355"/>
    </location>
</feature>
<keyword evidence="5 7" id="KW-0804">Transcription</keyword>
<evidence type="ECO:0000256" key="2">
    <source>
        <dbReference type="ARBA" id="ARBA00010940"/>
    </source>
</evidence>
<dbReference type="InterPro" id="IPR003316">
    <property type="entry name" value="E2F_WHTH_DNA-bd_dom"/>
</dbReference>
<evidence type="ECO:0000256" key="1">
    <source>
        <dbReference type="ARBA" id="ARBA00004123"/>
    </source>
</evidence>
<keyword evidence="6 7" id="KW-0539">Nucleus</keyword>
<comment type="similarity">
    <text evidence="2 7">Belongs to the E2F/DP family.</text>
</comment>
<dbReference type="GO" id="GO:0005634">
    <property type="term" value="C:nucleus"/>
    <property type="evidence" value="ECO:0007669"/>
    <property type="project" value="UniProtKB-SubCell"/>
</dbReference>
<dbReference type="GO" id="GO:0003677">
    <property type="term" value="F:DNA binding"/>
    <property type="evidence" value="ECO:0007669"/>
    <property type="project" value="UniProtKB-KW"/>
</dbReference>
<dbReference type="PANTHER" id="PTHR12548">
    <property type="entry name" value="TRANSCRIPTION FACTOR DP"/>
    <property type="match status" value="1"/>
</dbReference>
<protein>
    <recommendedName>
        <fullName evidence="13">E2F/DP family winged-helix DNA-binding domain-containing protein</fullName>
    </recommendedName>
</protein>
<evidence type="ECO:0000313" key="11">
    <source>
        <dbReference type="EMBL" id="KAL3804311.1"/>
    </source>
</evidence>
<dbReference type="Proteomes" id="UP001516023">
    <property type="component" value="Unassembled WGS sequence"/>
</dbReference>
<dbReference type="Gene3D" id="1.10.10.10">
    <property type="entry name" value="Winged helix-like DNA-binding domain superfamily/Winged helix DNA-binding domain"/>
    <property type="match status" value="1"/>
</dbReference>
<dbReference type="InterPro" id="IPR014889">
    <property type="entry name" value="Transc_factor_DP_C"/>
</dbReference>
<dbReference type="SUPFAM" id="SSF144074">
    <property type="entry name" value="E2F-DP heterodimerization region"/>
    <property type="match status" value="1"/>
</dbReference>
<reference evidence="11 12" key="1">
    <citation type="journal article" date="2020" name="G3 (Bethesda)">
        <title>Improved Reference Genome for Cyclotella cryptica CCMP332, a Model for Cell Wall Morphogenesis, Salinity Adaptation, and Lipid Production in Diatoms (Bacillariophyta).</title>
        <authorList>
            <person name="Roberts W.R."/>
            <person name="Downey K.M."/>
            <person name="Ruck E.C."/>
            <person name="Traller J.C."/>
            <person name="Alverson A.J."/>
        </authorList>
    </citation>
    <scope>NUCLEOTIDE SEQUENCE [LARGE SCALE GENOMIC DNA]</scope>
    <source>
        <strain evidence="11 12">CCMP332</strain>
    </source>
</reference>
<evidence type="ECO:0000256" key="8">
    <source>
        <dbReference type="SAM" id="MobiDB-lite"/>
    </source>
</evidence>
<name>A0ABD3QYT5_9STRA</name>
<keyword evidence="3 7" id="KW-0805">Transcription regulation</keyword>
<organism evidence="11 12">
    <name type="scientific">Cyclotella cryptica</name>
    <dbReference type="NCBI Taxonomy" id="29204"/>
    <lineage>
        <taxon>Eukaryota</taxon>
        <taxon>Sar</taxon>
        <taxon>Stramenopiles</taxon>
        <taxon>Ochrophyta</taxon>
        <taxon>Bacillariophyta</taxon>
        <taxon>Coscinodiscophyceae</taxon>
        <taxon>Thalassiosirophycidae</taxon>
        <taxon>Stephanodiscales</taxon>
        <taxon>Stephanodiscaceae</taxon>
        <taxon>Cyclotella</taxon>
    </lineage>
</organism>
<dbReference type="InterPro" id="IPR037241">
    <property type="entry name" value="E2F-DP_heterodim"/>
</dbReference>
<evidence type="ECO:0000259" key="9">
    <source>
        <dbReference type="SMART" id="SM01138"/>
    </source>
</evidence>
<feature type="domain" description="E2F/DP family winged-helix DNA-binding" evidence="10">
    <location>
        <begin position="109"/>
        <end position="207"/>
    </location>
</feature>
<dbReference type="SUPFAM" id="SSF46785">
    <property type="entry name" value="Winged helix' DNA-binding domain"/>
    <property type="match status" value="1"/>
</dbReference>
<dbReference type="InterPro" id="IPR036390">
    <property type="entry name" value="WH_DNA-bd_sf"/>
</dbReference>
<evidence type="ECO:0000259" key="10">
    <source>
        <dbReference type="SMART" id="SM01372"/>
    </source>
</evidence>
<dbReference type="InterPro" id="IPR036388">
    <property type="entry name" value="WH-like_DNA-bd_sf"/>
</dbReference>
<dbReference type="InterPro" id="IPR038168">
    <property type="entry name" value="TF_DP_C_sf"/>
</dbReference>
<proteinExistence type="inferred from homology"/>
<dbReference type="GO" id="GO:0010468">
    <property type="term" value="P:regulation of gene expression"/>
    <property type="evidence" value="ECO:0007669"/>
    <property type="project" value="UniProtKB-ARBA"/>
</dbReference>
<evidence type="ECO:0008006" key="13">
    <source>
        <dbReference type="Google" id="ProtNLM"/>
    </source>
</evidence>
<keyword evidence="4 7" id="KW-0238">DNA-binding</keyword>
<comment type="subcellular location">
    <subcellularLocation>
        <location evidence="1 7">Nucleus</location>
    </subcellularLocation>
</comment>
<keyword evidence="12" id="KW-1185">Reference proteome</keyword>
<dbReference type="FunFam" id="1.10.10.10:FF:000047">
    <property type="entry name" value="Transcription factor"/>
    <property type="match status" value="1"/>
</dbReference>
<evidence type="ECO:0000256" key="4">
    <source>
        <dbReference type="ARBA" id="ARBA00023125"/>
    </source>
</evidence>
<feature type="compositionally biased region" description="Polar residues" evidence="8">
    <location>
        <begin position="216"/>
        <end position="235"/>
    </location>
</feature>
<dbReference type="Pfam" id="PF08781">
    <property type="entry name" value="DP"/>
    <property type="match status" value="1"/>
</dbReference>
<dbReference type="PANTHER" id="PTHR12548:SF9">
    <property type="entry name" value="TRANSCRIPTION FACTOR DP"/>
    <property type="match status" value="1"/>
</dbReference>
<evidence type="ECO:0000313" key="12">
    <source>
        <dbReference type="Proteomes" id="UP001516023"/>
    </source>
</evidence>
<evidence type="ECO:0000256" key="3">
    <source>
        <dbReference type="ARBA" id="ARBA00023015"/>
    </source>
</evidence>
<accession>A0ABD3QYT5</accession>
<dbReference type="EMBL" id="JABMIG020000008">
    <property type="protein sequence ID" value="KAL3804311.1"/>
    <property type="molecule type" value="Genomic_DNA"/>
</dbReference>
<evidence type="ECO:0000256" key="6">
    <source>
        <dbReference type="ARBA" id="ARBA00023242"/>
    </source>
</evidence>
<sequence length="355" mass="40454">MAPRPYQPQWRHVAHITPYTYSYPTFVVPYSVGQPNPNYNPQSYYCGDSSGGPNSIATHYSYNMSTDQGNVFDADARRPCKKSKLDETRDFDPIPDVEQAAAKPKSLTPPGKGLRHFSMKICEKVKGKGTTTYNEVADELIRELRKEEARIYLASVESSSAGKKKRLKPPQSKYDEKNIRRRVYDALNVLMAMDIIVKDKKMIVWNGLPGKRVSKTADTNSTSQKHGLGGNVQSKKSTERCKDLNEERLKRQAEIQRKREILQELVTQSVCFNNLYERNHAREIVDMSSQSSRDEIGYAQDNTDEKIPLPFIVVNTNHKSVIQCEMCPERTNVTFDFTSPFEINDDNAVLKRIGM</sequence>
<evidence type="ECO:0000256" key="7">
    <source>
        <dbReference type="RuleBase" id="RU003796"/>
    </source>
</evidence>
<dbReference type="InterPro" id="IPR015648">
    <property type="entry name" value="Transcrpt_fac_DP"/>
</dbReference>
<dbReference type="CDD" id="cd14458">
    <property type="entry name" value="DP_DD"/>
    <property type="match status" value="1"/>
</dbReference>
<evidence type="ECO:0000256" key="5">
    <source>
        <dbReference type="ARBA" id="ARBA00023163"/>
    </source>
</evidence>
<dbReference type="SMART" id="SM01138">
    <property type="entry name" value="DP"/>
    <property type="match status" value="1"/>
</dbReference>
<dbReference type="Pfam" id="PF02319">
    <property type="entry name" value="WHD_E2F_TDP"/>
    <property type="match status" value="1"/>
</dbReference>
<feature type="region of interest" description="Disordered" evidence="8">
    <location>
        <begin position="214"/>
        <end position="242"/>
    </location>
</feature>
<gene>
    <name evidence="11" type="ORF">HJC23_011239</name>
</gene>
<dbReference type="AlphaFoldDB" id="A0ABD3QYT5"/>